<sequence length="125" mass="14392">MFDALRRGVTYRARWAKPPLLLLLLLLLLVMIFLRIISVTIGPGSHRFRRNPPFSLARSRMGCRESKACEVPLANRNWKMINGESIEMELIYALLHWVLLRKHPTGSISGDRRGEQGHHRLLLIG</sequence>
<name>A0A182JJR0_ANOAO</name>
<dbReference type="EnsemblMetazoa" id="AATE019362-RA">
    <property type="protein sequence ID" value="AATE019362-PA.1"/>
    <property type="gene ID" value="AATE019362"/>
</dbReference>
<dbReference type="VEuPathDB" id="VectorBase:AATE019362"/>
<reference evidence="1" key="1">
    <citation type="submission" date="2022-08" db="UniProtKB">
        <authorList>
            <consortium name="EnsemblMetazoa"/>
        </authorList>
    </citation>
    <scope>IDENTIFICATION</scope>
    <source>
        <strain evidence="1">EBRO</strain>
    </source>
</reference>
<evidence type="ECO:0000313" key="1">
    <source>
        <dbReference type="EnsemblMetazoa" id="AATE019362-PA.1"/>
    </source>
</evidence>
<organism evidence="1">
    <name type="scientific">Anopheles atroparvus</name>
    <name type="common">European mosquito</name>
    <dbReference type="NCBI Taxonomy" id="41427"/>
    <lineage>
        <taxon>Eukaryota</taxon>
        <taxon>Metazoa</taxon>
        <taxon>Ecdysozoa</taxon>
        <taxon>Arthropoda</taxon>
        <taxon>Hexapoda</taxon>
        <taxon>Insecta</taxon>
        <taxon>Pterygota</taxon>
        <taxon>Neoptera</taxon>
        <taxon>Endopterygota</taxon>
        <taxon>Diptera</taxon>
        <taxon>Nematocera</taxon>
        <taxon>Culicoidea</taxon>
        <taxon>Culicidae</taxon>
        <taxon>Anophelinae</taxon>
        <taxon>Anopheles</taxon>
    </lineage>
</organism>
<dbReference type="AlphaFoldDB" id="A0A182JJR0"/>
<accession>A0A182JJR0</accession>
<protein>
    <submittedName>
        <fullName evidence="1">Uncharacterized protein</fullName>
    </submittedName>
</protein>
<proteinExistence type="predicted"/>